<sequence>MLPAIHQVLQWTPTCSATFINSSLRELTYSALWSSTRSRSSRES</sequence>
<dbReference type="AlphaFoldDB" id="A0A0E9U1Z0"/>
<reference evidence="1" key="2">
    <citation type="journal article" date="2015" name="Fish Shellfish Immunol.">
        <title>Early steps in the European eel (Anguilla anguilla)-Vibrio vulnificus interaction in the gills: Role of the RtxA13 toxin.</title>
        <authorList>
            <person name="Callol A."/>
            <person name="Pajuelo D."/>
            <person name="Ebbesson L."/>
            <person name="Teles M."/>
            <person name="MacKenzie S."/>
            <person name="Amaro C."/>
        </authorList>
    </citation>
    <scope>NUCLEOTIDE SEQUENCE</scope>
</reference>
<reference evidence="1" key="1">
    <citation type="submission" date="2014-11" db="EMBL/GenBank/DDBJ databases">
        <authorList>
            <person name="Amaro Gonzalez C."/>
        </authorList>
    </citation>
    <scope>NUCLEOTIDE SEQUENCE</scope>
</reference>
<dbReference type="EMBL" id="GBXM01048663">
    <property type="protein sequence ID" value="JAH59914.1"/>
    <property type="molecule type" value="Transcribed_RNA"/>
</dbReference>
<accession>A0A0E9U1Z0</accession>
<proteinExistence type="predicted"/>
<protein>
    <submittedName>
        <fullName evidence="1">Uncharacterized protein</fullName>
    </submittedName>
</protein>
<organism evidence="1">
    <name type="scientific">Anguilla anguilla</name>
    <name type="common">European freshwater eel</name>
    <name type="synonym">Muraena anguilla</name>
    <dbReference type="NCBI Taxonomy" id="7936"/>
    <lineage>
        <taxon>Eukaryota</taxon>
        <taxon>Metazoa</taxon>
        <taxon>Chordata</taxon>
        <taxon>Craniata</taxon>
        <taxon>Vertebrata</taxon>
        <taxon>Euteleostomi</taxon>
        <taxon>Actinopterygii</taxon>
        <taxon>Neopterygii</taxon>
        <taxon>Teleostei</taxon>
        <taxon>Anguilliformes</taxon>
        <taxon>Anguillidae</taxon>
        <taxon>Anguilla</taxon>
    </lineage>
</organism>
<evidence type="ECO:0000313" key="1">
    <source>
        <dbReference type="EMBL" id="JAH59914.1"/>
    </source>
</evidence>
<name>A0A0E9U1Z0_ANGAN</name>